<dbReference type="PANTHER" id="PTHR22899">
    <property type="entry name" value="CYCLIN-RELATED F-BOX FAMILY"/>
    <property type="match status" value="1"/>
</dbReference>
<organism evidence="3">
    <name type="scientific">Caenorhabditis brenneri</name>
    <name type="common">Nematode worm</name>
    <dbReference type="NCBI Taxonomy" id="135651"/>
    <lineage>
        <taxon>Eukaryota</taxon>
        <taxon>Metazoa</taxon>
        <taxon>Ecdysozoa</taxon>
        <taxon>Nematoda</taxon>
        <taxon>Chromadorea</taxon>
        <taxon>Rhabditida</taxon>
        <taxon>Rhabditina</taxon>
        <taxon>Rhabditomorpha</taxon>
        <taxon>Rhabditoidea</taxon>
        <taxon>Rhabditidae</taxon>
        <taxon>Peloderinae</taxon>
        <taxon>Caenorhabditis</taxon>
    </lineage>
</organism>
<dbReference type="HOGENOM" id="CLU_028840_1_2_1"/>
<dbReference type="Pfam" id="PF07735">
    <property type="entry name" value="FBA_2"/>
    <property type="match status" value="1"/>
</dbReference>
<accession>G0NS32</accession>
<proteinExistence type="predicted"/>
<sequence>MLREKGFFWFSTECVHKFPNFHHNIIFHVSNFKLASIERWSFSTLYFSRFQTKLRTIQLGYATTEPKPRLSNTTVLTTMDKRFPFTRLPASCAKHVIRTMSPLQLLVYSHFLRIGFYESNTEEEMQRKKQLQTPNKVSCALIRDGRGLEICRWETNWLEVREWVEIFLSIFPDSHDIYMNIVGQAFQFDLDAIKEVFPNIHKLSIGHTGNNAFNQSVLQKLLPTDELTIEMDGFEHSEISHEFLIQNFTFTGVSAKVTLNELLINNSKKITMVDSQISGKDLNRFLKLWINGANPRLEYLQIFMTTGVGYTSTAALGGIACQKMPKTLTRTFKYYQGQSRISRIDGGVDFHRKDGTKATIEYENHPGTKCLRMMVWHDHCVG</sequence>
<dbReference type="Proteomes" id="UP000008068">
    <property type="component" value="Unassembled WGS sequence"/>
</dbReference>
<name>G0NS32_CAEBE</name>
<reference evidence="3" key="1">
    <citation type="submission" date="2011-07" db="EMBL/GenBank/DDBJ databases">
        <authorList>
            <consortium name="Caenorhabditis brenneri Sequencing and Analysis Consortium"/>
            <person name="Wilson R.K."/>
        </authorList>
    </citation>
    <scope>NUCLEOTIDE SEQUENCE [LARGE SCALE GENOMIC DNA]</scope>
    <source>
        <strain evidence="3">PB2801</strain>
    </source>
</reference>
<keyword evidence="3" id="KW-1185">Reference proteome</keyword>
<evidence type="ECO:0000313" key="3">
    <source>
        <dbReference type="Proteomes" id="UP000008068"/>
    </source>
</evidence>
<dbReference type="FunCoup" id="G0NS32">
    <property type="interactions" value="1046"/>
</dbReference>
<dbReference type="EMBL" id="GL379935">
    <property type="protein sequence ID" value="EGT36452.1"/>
    <property type="molecule type" value="Genomic_DNA"/>
</dbReference>
<feature type="domain" description="Sdz-33 F-box" evidence="1">
    <location>
        <begin position="241"/>
        <end position="302"/>
    </location>
</feature>
<dbReference type="InterPro" id="IPR012885">
    <property type="entry name" value="F-box_Sdz-33"/>
</dbReference>
<evidence type="ECO:0000259" key="1">
    <source>
        <dbReference type="Pfam" id="PF07735"/>
    </source>
</evidence>
<gene>
    <name evidence="2" type="ORF">CAEBREN_18988</name>
</gene>
<dbReference type="PANTHER" id="PTHR22899:SF0">
    <property type="entry name" value="F-BOX ASSOCIATED DOMAIN-CONTAINING PROTEIN-RELATED"/>
    <property type="match status" value="1"/>
</dbReference>
<dbReference type="AlphaFoldDB" id="G0NS32"/>
<evidence type="ECO:0000313" key="2">
    <source>
        <dbReference type="EMBL" id="EGT36452.1"/>
    </source>
</evidence>
<dbReference type="InterPro" id="IPR053222">
    <property type="entry name" value="Zygotic_Embryogenesis-Asso"/>
</dbReference>
<protein>
    <recommendedName>
        <fullName evidence="1">Sdz-33 F-box domain-containing protein</fullName>
    </recommendedName>
</protein>
<dbReference type="InParanoid" id="G0NS32"/>